<reference evidence="6" key="1">
    <citation type="submission" date="2009-09" db="EMBL/GenBank/DDBJ databases">
        <title>The complete chromosome of Sebaldella termitidis ATCC 33386.</title>
        <authorList>
            <consortium name="US DOE Joint Genome Institute (JGI-PGF)"/>
            <person name="Lucas S."/>
            <person name="Copeland A."/>
            <person name="Lapidus A."/>
            <person name="Glavina del Rio T."/>
            <person name="Dalin E."/>
            <person name="Tice H."/>
            <person name="Bruce D."/>
            <person name="Goodwin L."/>
            <person name="Pitluck S."/>
            <person name="Kyrpides N."/>
            <person name="Mavromatis K."/>
            <person name="Ivanova N."/>
            <person name="Mikhailova N."/>
            <person name="Sims D."/>
            <person name="Meincke L."/>
            <person name="Brettin T."/>
            <person name="Detter J.C."/>
            <person name="Han C."/>
            <person name="Larimer F."/>
            <person name="Land M."/>
            <person name="Hauser L."/>
            <person name="Markowitz V."/>
            <person name="Cheng J.F."/>
            <person name="Hugenholtz P."/>
            <person name="Woyke T."/>
            <person name="Wu D."/>
            <person name="Eisen J.A."/>
        </authorList>
    </citation>
    <scope>NUCLEOTIDE SEQUENCE [LARGE SCALE GENOMIC DNA]</scope>
    <source>
        <strain evidence="6">ATCC 33386 / NCTC 11300</strain>
    </source>
</reference>
<keyword evidence="1" id="KW-0132">Cell division</keyword>
<proteinExistence type="predicted"/>
<dbReference type="KEGG" id="str:Sterm_3318"/>
<dbReference type="InterPro" id="IPR007561">
    <property type="entry name" value="Cell_div_SepF/SepF-rel"/>
</dbReference>
<evidence type="ECO:0000313" key="5">
    <source>
        <dbReference type="EMBL" id="ACZ10158.1"/>
    </source>
</evidence>
<dbReference type="Gene3D" id="3.30.110.150">
    <property type="entry name" value="SepF-like protein"/>
    <property type="match status" value="1"/>
</dbReference>
<evidence type="ECO:0000256" key="1">
    <source>
        <dbReference type="ARBA" id="ARBA00022618"/>
    </source>
</evidence>
<dbReference type="EMBL" id="CP001739">
    <property type="protein sequence ID" value="ACZ10158.1"/>
    <property type="molecule type" value="Genomic_DNA"/>
</dbReference>
<dbReference type="HOGENOM" id="CLU_1494524_0_0_0"/>
<name>D1AQ98_SEBTE</name>
<evidence type="ECO:0000313" key="6">
    <source>
        <dbReference type="Proteomes" id="UP000000845"/>
    </source>
</evidence>
<dbReference type="Proteomes" id="UP000000845">
    <property type="component" value="Chromosome"/>
</dbReference>
<organism evidence="5 6">
    <name type="scientific">Sebaldella termitidis (strain ATCC 33386 / NCTC 11300)</name>
    <dbReference type="NCBI Taxonomy" id="526218"/>
    <lineage>
        <taxon>Bacteria</taxon>
        <taxon>Fusobacteriati</taxon>
        <taxon>Fusobacteriota</taxon>
        <taxon>Fusobacteriia</taxon>
        <taxon>Fusobacteriales</taxon>
        <taxon>Leptotrichiaceae</taxon>
        <taxon>Sebaldella</taxon>
    </lineage>
</organism>
<dbReference type="STRING" id="526218.Sterm_3318"/>
<dbReference type="Pfam" id="PF04472">
    <property type="entry name" value="SepF"/>
    <property type="match status" value="1"/>
</dbReference>
<evidence type="ECO:0000256" key="2">
    <source>
        <dbReference type="ARBA" id="ARBA00023210"/>
    </source>
</evidence>
<gene>
    <name evidence="5" type="ordered locus">Sterm_3318</name>
</gene>
<dbReference type="InterPro" id="IPR038594">
    <property type="entry name" value="SepF-like_sf"/>
</dbReference>
<sequence length="152" mass="17557">MFKKILEMIGMNYDEKDEFEEEYYEPKKHVQIKSQPIETNINDENRKIVNIFGGARREEGGKMRVSSVSIIRPKTFEDSRLIADSIKEKKVVTFSLEFLGFEIGQRVIDFVSGTAYAMDAQLSKITDKVFTIIPSGIGYEDMDDAMFEEKDF</sequence>
<dbReference type="RefSeq" id="WP_012862740.1">
    <property type="nucleotide sequence ID" value="NC_013517.1"/>
</dbReference>
<dbReference type="AlphaFoldDB" id="D1AQ98"/>
<dbReference type="PANTHER" id="PTHR35798:SF1">
    <property type="entry name" value="CELL DIVISION PROTEIN SEPF"/>
    <property type="match status" value="1"/>
</dbReference>
<dbReference type="GO" id="GO:0000917">
    <property type="term" value="P:division septum assembly"/>
    <property type="evidence" value="ECO:0007669"/>
    <property type="project" value="UniProtKB-KW"/>
</dbReference>
<evidence type="ECO:0008006" key="7">
    <source>
        <dbReference type="Google" id="ProtNLM"/>
    </source>
</evidence>
<keyword evidence="2" id="KW-0717">Septation</keyword>
<accession>D1AQ98</accession>
<dbReference type="InterPro" id="IPR023052">
    <property type="entry name" value="Cell_div_SepF"/>
</dbReference>
<reference evidence="5 6" key="2">
    <citation type="journal article" date="2010" name="Stand. Genomic Sci.">
        <title>Complete genome sequence of Sebaldella termitidis type strain (NCTC 11300).</title>
        <authorList>
            <person name="Harmon-Smith M."/>
            <person name="Celia L."/>
            <person name="Chertkov O."/>
            <person name="Lapidus A."/>
            <person name="Copeland A."/>
            <person name="Glavina Del Rio T."/>
            <person name="Nolan M."/>
            <person name="Lucas S."/>
            <person name="Tice H."/>
            <person name="Cheng J.F."/>
            <person name="Han C."/>
            <person name="Detter J.C."/>
            <person name="Bruce D."/>
            <person name="Goodwin L."/>
            <person name="Pitluck S."/>
            <person name="Pati A."/>
            <person name="Liolios K."/>
            <person name="Ivanova N."/>
            <person name="Mavromatis K."/>
            <person name="Mikhailova N."/>
            <person name="Chen A."/>
            <person name="Palaniappan K."/>
            <person name="Land M."/>
            <person name="Hauser L."/>
            <person name="Chang Y.J."/>
            <person name="Jeffries C.D."/>
            <person name="Brettin T."/>
            <person name="Goker M."/>
            <person name="Beck B."/>
            <person name="Bristow J."/>
            <person name="Eisen J.A."/>
            <person name="Markowitz V."/>
            <person name="Hugenholtz P."/>
            <person name="Kyrpides N.C."/>
            <person name="Klenk H.P."/>
            <person name="Chen F."/>
        </authorList>
    </citation>
    <scope>NUCLEOTIDE SEQUENCE [LARGE SCALE GENOMIC DNA]</scope>
    <source>
        <strain evidence="6">ATCC 33386 / NCTC 11300</strain>
    </source>
</reference>
<evidence type="ECO:0000256" key="4">
    <source>
        <dbReference type="ARBA" id="ARBA00044936"/>
    </source>
</evidence>
<evidence type="ECO:0000256" key="3">
    <source>
        <dbReference type="ARBA" id="ARBA00023306"/>
    </source>
</evidence>
<protein>
    <recommendedName>
        <fullName evidence="7">Cell division protein SepF</fullName>
    </recommendedName>
</protein>
<keyword evidence="3" id="KW-0131">Cell cycle</keyword>
<keyword evidence="6" id="KW-1185">Reference proteome</keyword>
<comment type="function">
    <text evidence="4">Cell division protein that is part of the divisome complex and is recruited early to the Z-ring. Probably stimulates Z-ring formation, perhaps through the cross-linking of FtsZ protofilaments. Its function overlaps with FtsA.</text>
</comment>
<dbReference type="eggNOG" id="COG1799">
    <property type="taxonomic scope" value="Bacteria"/>
</dbReference>
<dbReference type="PANTHER" id="PTHR35798">
    <property type="entry name" value="CELL DIVISION PROTEIN SEPF"/>
    <property type="match status" value="1"/>
</dbReference>